<dbReference type="SUPFAM" id="SSF81345">
    <property type="entry name" value="ABC transporter involved in vitamin B12 uptake, BtuC"/>
    <property type="match status" value="1"/>
</dbReference>
<keyword evidence="4" id="KW-1003">Cell membrane</keyword>
<feature type="transmembrane region" description="Helical" evidence="8">
    <location>
        <begin position="97"/>
        <end position="120"/>
    </location>
</feature>
<dbReference type="EMBL" id="LKHS01000038">
    <property type="protein sequence ID" value="KQH83566.1"/>
    <property type="molecule type" value="Genomic_DNA"/>
</dbReference>
<evidence type="ECO:0000313" key="9">
    <source>
        <dbReference type="EMBL" id="KQH83566.1"/>
    </source>
</evidence>
<evidence type="ECO:0000256" key="6">
    <source>
        <dbReference type="ARBA" id="ARBA00022989"/>
    </source>
</evidence>
<protein>
    <submittedName>
        <fullName evidence="9">ABC transporter permease</fullName>
    </submittedName>
</protein>
<keyword evidence="3" id="KW-0813">Transport</keyword>
<dbReference type="PANTHER" id="PTHR30472">
    <property type="entry name" value="FERRIC ENTEROBACTIN TRANSPORT SYSTEM PERMEASE PROTEIN"/>
    <property type="match status" value="1"/>
</dbReference>
<comment type="caution">
    <text evidence="9">The sequence shown here is derived from an EMBL/GenBank/DDBJ whole genome shotgun (WGS) entry which is preliminary data.</text>
</comment>
<feature type="transmembrane region" description="Helical" evidence="8">
    <location>
        <begin position="311"/>
        <end position="331"/>
    </location>
</feature>
<keyword evidence="6 8" id="KW-1133">Transmembrane helix</keyword>
<keyword evidence="5 8" id="KW-0812">Transmembrane</keyword>
<reference evidence="9 10" key="1">
    <citation type="submission" date="2015-08" db="EMBL/GenBank/DDBJ databases">
        <title>Antibacterial properties of a collection of Vibrionaceae strains.</title>
        <authorList>
            <person name="Giubergia S."/>
        </authorList>
    </citation>
    <scope>NUCLEOTIDE SEQUENCE [LARGE SCALE GENOMIC DNA]</scope>
    <source>
        <strain evidence="9 10">S0821</strain>
    </source>
</reference>
<dbReference type="FunFam" id="1.10.3470.10:FF:000001">
    <property type="entry name" value="Vitamin B12 ABC transporter permease BtuC"/>
    <property type="match status" value="1"/>
</dbReference>
<dbReference type="CDD" id="cd06550">
    <property type="entry name" value="TM_ABC_iron-siderophores_like"/>
    <property type="match status" value="1"/>
</dbReference>
<dbReference type="GO" id="GO:0022857">
    <property type="term" value="F:transmembrane transporter activity"/>
    <property type="evidence" value="ECO:0007669"/>
    <property type="project" value="InterPro"/>
</dbReference>
<evidence type="ECO:0000256" key="5">
    <source>
        <dbReference type="ARBA" id="ARBA00022692"/>
    </source>
</evidence>
<feature type="transmembrane region" description="Helical" evidence="8">
    <location>
        <begin position="194"/>
        <end position="215"/>
    </location>
</feature>
<organism evidence="9 10">
    <name type="scientific">Vibrio furnissii</name>
    <dbReference type="NCBI Taxonomy" id="29494"/>
    <lineage>
        <taxon>Bacteria</taxon>
        <taxon>Pseudomonadati</taxon>
        <taxon>Pseudomonadota</taxon>
        <taxon>Gammaproteobacteria</taxon>
        <taxon>Vibrionales</taxon>
        <taxon>Vibrionaceae</taxon>
        <taxon>Vibrio</taxon>
    </lineage>
</organism>
<dbReference type="InterPro" id="IPR000522">
    <property type="entry name" value="ABC_transptr_permease_BtuC"/>
</dbReference>
<feature type="transmembrane region" description="Helical" evidence="8">
    <location>
        <begin position="242"/>
        <end position="267"/>
    </location>
</feature>
<dbReference type="GO" id="GO:0033214">
    <property type="term" value="P:siderophore-iron import into cell"/>
    <property type="evidence" value="ECO:0007669"/>
    <property type="project" value="TreeGrafter"/>
</dbReference>
<name>A0A0Q2RHP3_VIBFU</name>
<evidence type="ECO:0000256" key="4">
    <source>
        <dbReference type="ARBA" id="ARBA00022475"/>
    </source>
</evidence>
<comment type="similarity">
    <text evidence="2">Belongs to the binding-protein-dependent transport system permease family. FecCD subfamily.</text>
</comment>
<evidence type="ECO:0000256" key="3">
    <source>
        <dbReference type="ARBA" id="ARBA00022448"/>
    </source>
</evidence>
<feature type="transmembrane region" description="Helical" evidence="8">
    <location>
        <begin position="65"/>
        <end position="85"/>
    </location>
</feature>
<feature type="transmembrane region" description="Helical" evidence="8">
    <location>
        <begin position="12"/>
        <end position="45"/>
    </location>
</feature>
<dbReference type="Proteomes" id="UP000051221">
    <property type="component" value="Unassembled WGS sequence"/>
</dbReference>
<accession>A0A0Q2RHP3</accession>
<keyword evidence="10" id="KW-1185">Reference proteome</keyword>
<evidence type="ECO:0000256" key="2">
    <source>
        <dbReference type="ARBA" id="ARBA00007935"/>
    </source>
</evidence>
<evidence type="ECO:0000256" key="8">
    <source>
        <dbReference type="SAM" id="Phobius"/>
    </source>
</evidence>
<comment type="subcellular location">
    <subcellularLocation>
        <location evidence="1">Cell membrane</location>
        <topology evidence="1">Multi-pass membrane protein</topology>
    </subcellularLocation>
</comment>
<dbReference type="AlphaFoldDB" id="A0A0Q2RHP3"/>
<feature type="transmembrane region" description="Helical" evidence="8">
    <location>
        <begin position="151"/>
        <end position="174"/>
    </location>
</feature>
<dbReference type="InterPro" id="IPR037294">
    <property type="entry name" value="ABC_BtuC-like"/>
</dbReference>
<feature type="transmembrane region" description="Helical" evidence="8">
    <location>
        <begin position="126"/>
        <end position="144"/>
    </location>
</feature>
<evidence type="ECO:0000256" key="1">
    <source>
        <dbReference type="ARBA" id="ARBA00004651"/>
    </source>
</evidence>
<evidence type="ECO:0000313" key="10">
    <source>
        <dbReference type="Proteomes" id="UP000051221"/>
    </source>
</evidence>
<dbReference type="GO" id="GO:0005886">
    <property type="term" value="C:plasma membrane"/>
    <property type="evidence" value="ECO:0007669"/>
    <property type="project" value="UniProtKB-SubCell"/>
</dbReference>
<proteinExistence type="inferred from homology"/>
<keyword evidence="7 8" id="KW-0472">Membrane</keyword>
<dbReference type="Gene3D" id="1.10.3470.10">
    <property type="entry name" value="ABC transporter involved in vitamin B12 uptake, BtuC"/>
    <property type="match status" value="1"/>
</dbReference>
<dbReference type="Pfam" id="PF01032">
    <property type="entry name" value="FecCD"/>
    <property type="match status" value="1"/>
</dbReference>
<dbReference type="InParanoid" id="A0A0Q2RHP3"/>
<dbReference type="PANTHER" id="PTHR30472:SF70">
    <property type="entry name" value="MOLYBDATE IMPORT SYSTEM PERMEASE PROTEIN MOLB"/>
    <property type="match status" value="1"/>
</dbReference>
<sequence>MVRRYTRLSQSALILGTFLIALLSLGVGTYAMGFVSVVTTLLHPIMHVAPAPSAIEAQIIWNVRLPRVLMALGAGAGLSLCGATLQGVFRNPLVSPHIIGVSSGAAFGGTLAILLGFGQVGLLCSTFSFGVLALMLVFVIAKLFGQHNRLVLILAGVILSGLFSALVSLVQFLADTEEVLPNIVFWLLGSVATANWQSLLTMALPLSLASVMLLGMRWRINVLSMGEDDARVLDVRAHRTRWLVLMLCAVIIASQVAVSGNIGWIGLVVPHVGRMLVGPDHRRLLPASMSIGASLMMVVDDLARTITDGEVPLGILTALIGTVLIMVLVYLNRREVLR</sequence>
<gene>
    <name evidence="9" type="ORF">AMR76_22140</name>
</gene>
<evidence type="ECO:0000256" key="7">
    <source>
        <dbReference type="ARBA" id="ARBA00023136"/>
    </source>
</evidence>